<reference evidence="19" key="1">
    <citation type="submission" date="2018-08" db="EMBL/GenBank/DDBJ databases">
        <authorList>
            <person name="Jin W."/>
            <person name="Wang H."/>
            <person name="Yang Y."/>
            <person name="Li M."/>
            <person name="Liu J."/>
        </authorList>
    </citation>
    <scope>NUCLEOTIDE SEQUENCE</scope>
    <source>
        <strain evidence="19">AESS21</strain>
    </source>
</reference>
<dbReference type="RefSeq" id="WP_213216247.1">
    <property type="nucleotide sequence ID" value="NZ_QTKU01000002.1"/>
</dbReference>
<dbReference type="Proteomes" id="UP000705379">
    <property type="component" value="Unassembled WGS sequence"/>
</dbReference>
<name>A0A944CDW2_9HYPH</name>
<keyword evidence="8" id="KW-0547">Nucleotide-binding</keyword>
<dbReference type="PANTHER" id="PTHR15184">
    <property type="entry name" value="ATP SYNTHASE"/>
    <property type="match status" value="1"/>
</dbReference>
<evidence type="ECO:0000256" key="10">
    <source>
        <dbReference type="ARBA" id="ARBA00022795"/>
    </source>
</evidence>
<keyword evidence="11" id="KW-0067">ATP-binding</keyword>
<comment type="caution">
    <text evidence="19">The sequence shown here is derived from an EMBL/GenBank/DDBJ whole genome shotgun (WGS) entry which is preliminary data.</text>
</comment>
<keyword evidence="14" id="KW-0406">Ion transport</keyword>
<dbReference type="EC" id="7.1.2.2" evidence="4"/>
<evidence type="ECO:0000256" key="15">
    <source>
        <dbReference type="ARBA" id="ARBA00023225"/>
    </source>
</evidence>
<evidence type="ECO:0000256" key="1">
    <source>
        <dbReference type="ARBA" id="ARBA00003290"/>
    </source>
</evidence>
<keyword evidence="6" id="KW-0813">Transport</keyword>
<keyword evidence="7" id="KW-0963">Cytoplasm</keyword>
<keyword evidence="13" id="KW-1278">Translocase</keyword>
<evidence type="ECO:0000256" key="7">
    <source>
        <dbReference type="ARBA" id="ARBA00022490"/>
    </source>
</evidence>
<dbReference type="InterPro" id="IPR027417">
    <property type="entry name" value="P-loop_NTPase"/>
</dbReference>
<evidence type="ECO:0000256" key="17">
    <source>
        <dbReference type="ARBA" id="ARBA00034006"/>
    </source>
</evidence>
<evidence type="ECO:0000259" key="18">
    <source>
        <dbReference type="SMART" id="SM00382"/>
    </source>
</evidence>
<keyword evidence="19" id="KW-0966">Cell projection</keyword>
<dbReference type="GO" id="GO:0016887">
    <property type="term" value="F:ATP hydrolysis activity"/>
    <property type="evidence" value="ECO:0007669"/>
    <property type="project" value="InterPro"/>
</dbReference>
<evidence type="ECO:0000256" key="4">
    <source>
        <dbReference type="ARBA" id="ARBA00012473"/>
    </source>
</evidence>
<evidence type="ECO:0000256" key="3">
    <source>
        <dbReference type="ARBA" id="ARBA00008936"/>
    </source>
</evidence>
<keyword evidence="19" id="KW-0282">Flagellum</keyword>
<evidence type="ECO:0000256" key="16">
    <source>
        <dbReference type="ARBA" id="ARBA00023310"/>
    </source>
</evidence>
<comment type="function">
    <text evidence="1">Probable catalytic subunit of a protein translocase for flagellum-specific export, or a proton translocase involved in local circuits at the flagellum.</text>
</comment>
<dbReference type="Pfam" id="PF18269">
    <property type="entry name" value="T3SS_ATPase_C"/>
    <property type="match status" value="1"/>
</dbReference>
<dbReference type="InterPro" id="IPR003593">
    <property type="entry name" value="AAA+_ATPase"/>
</dbReference>
<evidence type="ECO:0000256" key="9">
    <source>
        <dbReference type="ARBA" id="ARBA00022781"/>
    </source>
</evidence>
<keyword evidence="10" id="KW-1005">Bacterial flagellum biogenesis</keyword>
<dbReference type="GO" id="GO:0030254">
    <property type="term" value="P:protein secretion by the type III secretion system"/>
    <property type="evidence" value="ECO:0007669"/>
    <property type="project" value="InterPro"/>
</dbReference>
<evidence type="ECO:0000313" key="19">
    <source>
        <dbReference type="EMBL" id="MBS8260772.1"/>
    </source>
</evidence>
<dbReference type="GO" id="GO:0044781">
    <property type="term" value="P:bacterial-type flagellum organization"/>
    <property type="evidence" value="ECO:0007669"/>
    <property type="project" value="UniProtKB-KW"/>
</dbReference>
<evidence type="ECO:0000256" key="8">
    <source>
        <dbReference type="ARBA" id="ARBA00022741"/>
    </source>
</evidence>
<evidence type="ECO:0000256" key="12">
    <source>
        <dbReference type="ARBA" id="ARBA00022927"/>
    </source>
</evidence>
<dbReference type="NCBIfam" id="TIGR03498">
    <property type="entry name" value="FliI_clade3"/>
    <property type="match status" value="1"/>
</dbReference>
<dbReference type="InterPro" id="IPR020003">
    <property type="entry name" value="ATPase_a/bsu_AS"/>
</dbReference>
<evidence type="ECO:0000256" key="6">
    <source>
        <dbReference type="ARBA" id="ARBA00022448"/>
    </source>
</evidence>
<comment type="subcellular location">
    <subcellularLocation>
        <location evidence="2">Cytoplasm</location>
    </subcellularLocation>
</comment>
<gene>
    <name evidence="19" type="ORF">DYI23_11120</name>
</gene>
<dbReference type="NCBIfam" id="TIGR01026">
    <property type="entry name" value="fliI_yscN"/>
    <property type="match status" value="1"/>
</dbReference>
<evidence type="ECO:0000256" key="11">
    <source>
        <dbReference type="ARBA" id="ARBA00022840"/>
    </source>
</evidence>
<dbReference type="FunFam" id="3.40.50.12240:FF:000002">
    <property type="entry name" value="Flagellum-specific ATP synthase FliI"/>
    <property type="match status" value="1"/>
</dbReference>
<dbReference type="InterPro" id="IPR005714">
    <property type="entry name" value="ATPase_T3SS_FliI/YscN"/>
</dbReference>
<dbReference type="SUPFAM" id="SSF52540">
    <property type="entry name" value="P-loop containing nucleoside triphosphate hydrolases"/>
    <property type="match status" value="1"/>
</dbReference>
<dbReference type="InterPro" id="IPR050053">
    <property type="entry name" value="ATPase_alpha/beta_chains"/>
</dbReference>
<dbReference type="SMART" id="SM00382">
    <property type="entry name" value="AAA"/>
    <property type="match status" value="1"/>
</dbReference>
<proteinExistence type="inferred from homology"/>
<evidence type="ECO:0000256" key="13">
    <source>
        <dbReference type="ARBA" id="ARBA00022967"/>
    </source>
</evidence>
<sequence length="442" mass="47486">MNSLDRLSLSIAAAETEIGPVRIGGRVTHVSADSLRVKGLSKSVCLGDLVVFEGRDVCRKGEIILLDEQDVVVKPFDRSNDIGIGCRAYRMGGLTIHPHESWRGRVVNALGKAVDDKGALAYGPEAWLLDREPPAPMERGRIEKPVRTGIRVLDLFTPMCVGQRIGIFAGSGVGKSTMLGMLAGFGEFDTVVVGLVGERGREVREFIDDVLGDALERSVVVAATGDESAMMRRLAPKTAMSVAEYYRSLGQSVLLIVDSATRFAHAARDVAMAAGEPPVARGFTPSVFSDLAKLLERAGPGAEGSGSITAIVSVLVDGDDHNDPVSDAIRGLLDGHIVLDRAIADAGRYPPVDVLKSTSRLAQRAWTGEQRELIHRLKGMISEYEETRDLRLLGGYQPGMNAGLDRACDLVPKIYEALRQSPEQVEDGDPFNDLAQALSMSG</sequence>
<dbReference type="GO" id="GO:0005524">
    <property type="term" value="F:ATP binding"/>
    <property type="evidence" value="ECO:0007669"/>
    <property type="project" value="UniProtKB-KW"/>
</dbReference>
<dbReference type="GO" id="GO:0005737">
    <property type="term" value="C:cytoplasm"/>
    <property type="evidence" value="ECO:0007669"/>
    <property type="project" value="UniProtKB-SubCell"/>
</dbReference>
<keyword evidence="15" id="KW-1006">Bacterial flagellum protein export</keyword>
<dbReference type="GO" id="GO:0008564">
    <property type="term" value="F:protein-exporting ATPase activity"/>
    <property type="evidence" value="ECO:0007669"/>
    <property type="project" value="UniProtKB-EC"/>
</dbReference>
<dbReference type="PANTHER" id="PTHR15184:SF9">
    <property type="entry name" value="SPI-1 TYPE 3 SECRETION SYSTEM ATPASE"/>
    <property type="match status" value="1"/>
</dbReference>
<protein>
    <recommendedName>
        <fullName evidence="5">Flagellum-specific ATP synthase</fullName>
        <ecNumber evidence="4">7.1.2.2</ecNumber>
    </recommendedName>
</protein>
<dbReference type="EMBL" id="QTKU01000002">
    <property type="protein sequence ID" value="MBS8260772.1"/>
    <property type="molecule type" value="Genomic_DNA"/>
</dbReference>
<comment type="catalytic activity">
    <reaction evidence="17">
        <text>ATP + H2O + cellular proteinSide 1 = ADP + phosphate + cellular proteinSide 2.</text>
        <dbReference type="EC" id="7.4.2.8"/>
    </reaction>
</comment>
<feature type="domain" description="AAA+ ATPase" evidence="18">
    <location>
        <begin position="161"/>
        <end position="344"/>
    </location>
</feature>
<evidence type="ECO:0000256" key="14">
    <source>
        <dbReference type="ARBA" id="ARBA00023065"/>
    </source>
</evidence>
<dbReference type="InterPro" id="IPR022426">
    <property type="entry name" value="FliI_clade3"/>
</dbReference>
<evidence type="ECO:0000256" key="5">
    <source>
        <dbReference type="ARBA" id="ARBA00020580"/>
    </source>
</evidence>
<dbReference type="AlphaFoldDB" id="A0A944CDW2"/>
<dbReference type="Pfam" id="PF00006">
    <property type="entry name" value="ATP-synt_ab"/>
    <property type="match status" value="1"/>
</dbReference>
<evidence type="ECO:0000256" key="2">
    <source>
        <dbReference type="ARBA" id="ARBA00004496"/>
    </source>
</evidence>
<reference evidence="19" key="2">
    <citation type="journal article" date="2021" name="Microorganisms">
        <title>Bacterial Dimethylsulfoniopropionate Biosynthesis in the East China Sea.</title>
        <authorList>
            <person name="Liu J."/>
            <person name="Zhang Y."/>
            <person name="Liu J."/>
            <person name="Zhong H."/>
            <person name="Williams B.T."/>
            <person name="Zheng Y."/>
            <person name="Curson A.R.J."/>
            <person name="Sun C."/>
            <person name="Sun H."/>
            <person name="Song D."/>
            <person name="Wagner Mackenzie B."/>
            <person name="Bermejo Martinez A."/>
            <person name="Todd J.D."/>
            <person name="Zhang X.H."/>
        </authorList>
    </citation>
    <scope>NUCLEOTIDE SEQUENCE</scope>
    <source>
        <strain evidence="19">AESS21</strain>
    </source>
</reference>
<dbReference type="Gene3D" id="3.40.50.12240">
    <property type="match status" value="1"/>
</dbReference>
<comment type="similarity">
    <text evidence="3">Belongs to the ATPase alpha/beta chains family.</text>
</comment>
<dbReference type="GO" id="GO:0046933">
    <property type="term" value="F:proton-transporting ATP synthase activity, rotational mechanism"/>
    <property type="evidence" value="ECO:0007669"/>
    <property type="project" value="TreeGrafter"/>
</dbReference>
<evidence type="ECO:0000313" key="20">
    <source>
        <dbReference type="Proteomes" id="UP000705379"/>
    </source>
</evidence>
<dbReference type="InterPro" id="IPR000194">
    <property type="entry name" value="ATPase_F1/V1/A1_a/bsu_nucl-bd"/>
</dbReference>
<dbReference type="GO" id="GO:0030257">
    <property type="term" value="C:type III protein secretion system complex"/>
    <property type="evidence" value="ECO:0007669"/>
    <property type="project" value="InterPro"/>
</dbReference>
<accession>A0A944CDW2</accession>
<keyword evidence="16" id="KW-0066">ATP synthesis</keyword>
<dbReference type="PROSITE" id="PS00152">
    <property type="entry name" value="ATPASE_ALPHA_BETA"/>
    <property type="match status" value="1"/>
</dbReference>
<keyword evidence="19" id="KW-0969">Cilium</keyword>
<dbReference type="CDD" id="cd01136">
    <property type="entry name" value="ATPase_flagellum-secretory_path_III"/>
    <property type="match status" value="1"/>
</dbReference>
<dbReference type="GO" id="GO:0009288">
    <property type="term" value="C:bacterial-type flagellum"/>
    <property type="evidence" value="ECO:0007669"/>
    <property type="project" value="InterPro"/>
</dbReference>
<organism evidence="19 20">
    <name type="scientific">Roseibium polysiphoniae</name>
    <dbReference type="NCBI Taxonomy" id="2571221"/>
    <lineage>
        <taxon>Bacteria</taxon>
        <taxon>Pseudomonadati</taxon>
        <taxon>Pseudomonadota</taxon>
        <taxon>Alphaproteobacteria</taxon>
        <taxon>Hyphomicrobiales</taxon>
        <taxon>Stappiaceae</taxon>
        <taxon>Roseibium</taxon>
    </lineage>
</organism>
<dbReference type="InterPro" id="IPR040627">
    <property type="entry name" value="T3SS_ATPase_C"/>
</dbReference>
<keyword evidence="9" id="KW-0375">Hydrogen ion transport</keyword>
<keyword evidence="12" id="KW-0653">Protein transport</keyword>